<evidence type="ECO:0000256" key="6">
    <source>
        <dbReference type="ARBA" id="ARBA00034313"/>
    </source>
</evidence>
<dbReference type="OrthoDB" id="5954308at2759"/>
<comment type="subcellular location">
    <subcellularLocation>
        <location evidence="1">Membrane</location>
        <topology evidence="1">Multi-pass membrane protein</topology>
    </subcellularLocation>
</comment>
<keyword evidence="2 7" id="KW-0812">Transmembrane</keyword>
<evidence type="ECO:0000256" key="3">
    <source>
        <dbReference type="ARBA" id="ARBA00022989"/>
    </source>
</evidence>
<evidence type="ECO:0000256" key="2">
    <source>
        <dbReference type="ARBA" id="ARBA00022692"/>
    </source>
</evidence>
<dbReference type="EMBL" id="LHQQ01000012">
    <property type="protein sequence ID" value="KOS47741.1"/>
    <property type="molecule type" value="Genomic_DNA"/>
</dbReference>
<dbReference type="AlphaFoldDB" id="A0A0M8PGL0"/>
<gene>
    <name evidence="8" type="ORF">ACN38_g1225</name>
</gene>
<name>A0A0M8PGL0_9EURO</name>
<evidence type="ECO:0000313" key="8">
    <source>
        <dbReference type="EMBL" id="KOS47741.1"/>
    </source>
</evidence>
<dbReference type="PANTHER" id="PTHR35042:SF1">
    <property type="entry name" value="DUF1772-DOMAIN-CONTAINING PROTEIN"/>
    <property type="match status" value="1"/>
</dbReference>
<comment type="caution">
    <text evidence="8">The sequence shown here is derived from an EMBL/GenBank/DDBJ whole genome shotgun (WGS) entry which is preliminary data.</text>
</comment>
<dbReference type="Proteomes" id="UP000037696">
    <property type="component" value="Unassembled WGS sequence"/>
</dbReference>
<keyword evidence="4" id="KW-0503">Monooxygenase</keyword>
<keyword evidence="3 7" id="KW-1133">Transmembrane helix</keyword>
<feature type="transmembrane region" description="Helical" evidence="7">
    <location>
        <begin position="94"/>
        <end position="117"/>
    </location>
</feature>
<accession>A0A0M8PGL0</accession>
<dbReference type="GO" id="GO:0004497">
    <property type="term" value="F:monooxygenase activity"/>
    <property type="evidence" value="ECO:0007669"/>
    <property type="project" value="UniProtKB-KW"/>
</dbReference>
<keyword evidence="9" id="KW-1185">Reference proteome</keyword>
<keyword evidence="4" id="KW-0560">Oxidoreductase</keyword>
<evidence type="ECO:0000256" key="4">
    <source>
        <dbReference type="ARBA" id="ARBA00023033"/>
    </source>
</evidence>
<dbReference type="PANTHER" id="PTHR35042">
    <property type="entry name" value="ANTHRONE OXYGENASE ENCC"/>
    <property type="match status" value="1"/>
</dbReference>
<comment type="similarity">
    <text evidence="6">Belongs to the anthrone oxygenase family.</text>
</comment>
<evidence type="ECO:0000256" key="7">
    <source>
        <dbReference type="SAM" id="Phobius"/>
    </source>
</evidence>
<keyword evidence="5 7" id="KW-0472">Membrane</keyword>
<dbReference type="GO" id="GO:0016020">
    <property type="term" value="C:membrane"/>
    <property type="evidence" value="ECO:0007669"/>
    <property type="project" value="UniProtKB-SubCell"/>
</dbReference>
<protein>
    <submittedName>
        <fullName evidence="8">Uncharacterized protein</fullName>
    </submittedName>
</protein>
<evidence type="ECO:0000256" key="5">
    <source>
        <dbReference type="ARBA" id="ARBA00023136"/>
    </source>
</evidence>
<evidence type="ECO:0000313" key="9">
    <source>
        <dbReference type="Proteomes" id="UP000037696"/>
    </source>
</evidence>
<organism evidence="8 9">
    <name type="scientific">Penicillium nordicum</name>
    <dbReference type="NCBI Taxonomy" id="229535"/>
    <lineage>
        <taxon>Eukaryota</taxon>
        <taxon>Fungi</taxon>
        <taxon>Dikarya</taxon>
        <taxon>Ascomycota</taxon>
        <taxon>Pezizomycotina</taxon>
        <taxon>Eurotiomycetes</taxon>
        <taxon>Eurotiomycetidae</taxon>
        <taxon>Eurotiales</taxon>
        <taxon>Aspergillaceae</taxon>
        <taxon>Penicillium</taxon>
    </lineage>
</organism>
<feature type="transmembrane region" description="Helical" evidence="7">
    <location>
        <begin position="64"/>
        <end position="82"/>
    </location>
</feature>
<sequence length="191" mass="20740">MNTFPPAYRVAQAIGLTGAAWLSGNIAALSMNAAPALLRARSEDRLPITNVAKLWRNSYESGKSQNPPIAVLTASAFFYLAWSTRSGVSLFRQVARNTTTLYGTAAVLILGIMPYTIAAMSSTNNALLAKAELVSEPTAHVSMEIEELVSKWISLNVFRSLLPLAGVDEWISTNFFNMTMLADITLDDSLH</sequence>
<reference evidence="8 9" key="1">
    <citation type="submission" date="2015-08" db="EMBL/GenBank/DDBJ databases">
        <title>Genome sequencing of Penicillium nordicum.</title>
        <authorList>
            <person name="Nguyen H.D."/>
            <person name="Seifert K.A."/>
        </authorList>
    </citation>
    <scope>NUCLEOTIDE SEQUENCE [LARGE SCALE GENOMIC DNA]</scope>
    <source>
        <strain evidence="8 9">DAOMC 185683</strain>
    </source>
</reference>
<dbReference type="Pfam" id="PF08592">
    <property type="entry name" value="Anthrone_oxy"/>
    <property type="match status" value="1"/>
</dbReference>
<dbReference type="InterPro" id="IPR013901">
    <property type="entry name" value="Anthrone_oxy"/>
</dbReference>
<proteinExistence type="inferred from homology"/>
<evidence type="ECO:0000256" key="1">
    <source>
        <dbReference type="ARBA" id="ARBA00004141"/>
    </source>
</evidence>